<dbReference type="InterPro" id="IPR009072">
    <property type="entry name" value="Histone-fold"/>
</dbReference>
<dbReference type="CDD" id="cd22922">
    <property type="entry name" value="HFD_Aq328-like_rpt1"/>
    <property type="match status" value="1"/>
</dbReference>
<proteinExistence type="predicted"/>
<dbReference type="SUPFAM" id="SSF47113">
    <property type="entry name" value="Histone-fold"/>
    <property type="match status" value="1"/>
</dbReference>
<organism evidence="1 2">
    <name type="scientific">Actinacidiphila oryziradicis</name>
    <dbReference type="NCBI Taxonomy" id="2571141"/>
    <lineage>
        <taxon>Bacteria</taxon>
        <taxon>Bacillati</taxon>
        <taxon>Actinomycetota</taxon>
        <taxon>Actinomycetes</taxon>
        <taxon>Kitasatosporales</taxon>
        <taxon>Streptomycetaceae</taxon>
        <taxon>Actinacidiphila</taxon>
    </lineage>
</organism>
<dbReference type="AlphaFoldDB" id="A0A4U0S8X5"/>
<protein>
    <submittedName>
        <fullName evidence="1">DUF1931 family protein</fullName>
    </submittedName>
</protein>
<gene>
    <name evidence="1" type="ORF">FCI23_33835</name>
</gene>
<accession>A0A4U0S8X5</accession>
<sequence>MPVMAVSRFERFFRVAAELDVDKSDLKRYNDFISEKLYDLLLIAEATAKANGRDVLAPWDLPISKGLQESIHRFRDIDQEVELAPILQQLATYPPMDRAPSEETEARFPEIVGGLSLALAHAFKIIDPGVKNPQTKHWERAIAIFDLLL</sequence>
<dbReference type="CDD" id="cd22923">
    <property type="entry name" value="HFD_Aq328-like_rpt2"/>
    <property type="match status" value="1"/>
</dbReference>
<dbReference type="InterPro" id="IPR015207">
    <property type="entry name" value="DUF1931"/>
</dbReference>
<dbReference type="EMBL" id="SUMC01000045">
    <property type="protein sequence ID" value="TKA04908.1"/>
    <property type="molecule type" value="Genomic_DNA"/>
</dbReference>
<evidence type="ECO:0000313" key="2">
    <source>
        <dbReference type="Proteomes" id="UP000305778"/>
    </source>
</evidence>
<evidence type="ECO:0000313" key="1">
    <source>
        <dbReference type="EMBL" id="TKA04908.1"/>
    </source>
</evidence>
<name>A0A4U0S8X5_9ACTN</name>
<dbReference type="GO" id="GO:0046982">
    <property type="term" value="F:protein heterodimerization activity"/>
    <property type="evidence" value="ECO:0007669"/>
    <property type="project" value="InterPro"/>
</dbReference>
<reference evidence="1 2" key="1">
    <citation type="submission" date="2019-04" db="EMBL/GenBank/DDBJ databases">
        <title>Streptomyces oryziradicis sp. nov., a novel actinomycete isolated from rhizosphere soil of rice (Oryza sativa L.).</title>
        <authorList>
            <person name="Li C."/>
        </authorList>
    </citation>
    <scope>NUCLEOTIDE SEQUENCE [LARGE SCALE GENOMIC DNA]</scope>
    <source>
        <strain evidence="1 2">NEAU-C40</strain>
    </source>
</reference>
<dbReference type="Gene3D" id="1.10.20.10">
    <property type="entry name" value="Histone, subunit A"/>
    <property type="match status" value="1"/>
</dbReference>
<dbReference type="Pfam" id="PF09123">
    <property type="entry name" value="DUF1931"/>
    <property type="match status" value="1"/>
</dbReference>
<dbReference type="Proteomes" id="UP000305778">
    <property type="component" value="Unassembled WGS sequence"/>
</dbReference>
<dbReference type="OrthoDB" id="14134at2"/>
<keyword evidence="2" id="KW-1185">Reference proteome</keyword>
<comment type="caution">
    <text evidence="1">The sequence shown here is derived from an EMBL/GenBank/DDBJ whole genome shotgun (WGS) entry which is preliminary data.</text>
</comment>